<dbReference type="GO" id="GO:0006750">
    <property type="term" value="P:glutathione biosynthetic process"/>
    <property type="evidence" value="ECO:0007669"/>
    <property type="project" value="UniProtKB-UniRule"/>
</dbReference>
<dbReference type="SUPFAM" id="SSF55931">
    <property type="entry name" value="Glutamine synthetase/guanido kinase"/>
    <property type="match status" value="1"/>
</dbReference>
<sequence length="529" mass="60562">MPIKYTSPAEQEFWEQQSVQFLNGIRRGIEKESLRINDRGYISQAPHPVALGSTLTHQYITTDYSEALMEFITPATSTREAPLQWLQEIHSEVYQNIGDELLWATSMPCVMGKESDIPLAYFGTSNSGRMKTIYREGLGHRYGRFMQTIAGVHYNFSFADELWAPLQEASSKSSAAGAKRLSLQDYRSERYMGMIRNFQRNSWIIPFLFGASPALCESFLNGRPSRLETLVPGTRYGKFATSLRMSDLGYQNNVQSQLKVSTNCLKEYIANLEHAIRTEDPYYQSIGVLENGHYKQLNANVLQIENEFYSNIRPKRTAKSGERPTKALREGGVEYIEVRALDINPFSEIGVTQQQLNFLDVFLLHSNMQASPCITEREEAETKKNFARVVKGGRDPALYLWHNNKQQRLEDLANSLFEGFEVAAGLLDRAYITDDFSKTISQLREQISHPELTLSGQVVATIEQRKDGFFPFALELSQQYKAAFLNQQNNQDVTKRFREEAQRSLTEQKRIEDTDTRSFEAFLASYFED</sequence>
<keyword evidence="6 8" id="KW-0067">ATP-binding</keyword>
<evidence type="ECO:0000256" key="8">
    <source>
        <dbReference type="HAMAP-Rule" id="MF_00578"/>
    </source>
</evidence>
<accession>A0AA51RVZ4</accession>
<evidence type="ECO:0000313" key="11">
    <source>
        <dbReference type="EMBL" id="WMS88519.1"/>
    </source>
</evidence>
<feature type="domain" description="Glutamate--cysteine ligase" evidence="10">
    <location>
        <begin position="15"/>
        <end position="389"/>
    </location>
</feature>
<dbReference type="NCBIfam" id="TIGR01434">
    <property type="entry name" value="glu_cys_ligase"/>
    <property type="match status" value="1"/>
</dbReference>
<organism evidence="11 12">
    <name type="scientific">Pleionea litopenaei</name>
    <dbReference type="NCBI Taxonomy" id="3070815"/>
    <lineage>
        <taxon>Bacteria</taxon>
        <taxon>Pseudomonadati</taxon>
        <taxon>Pseudomonadota</taxon>
        <taxon>Gammaproteobacteria</taxon>
        <taxon>Oceanospirillales</taxon>
        <taxon>Pleioneaceae</taxon>
        <taxon>Pleionea</taxon>
    </lineage>
</organism>
<reference evidence="11 12" key="1">
    <citation type="submission" date="2023-08" db="EMBL/GenBank/DDBJ databases">
        <title>Pleionea litopenaei sp. nov., isolated from stomach of juvenile Litopenaeus vannamei.</title>
        <authorList>
            <person name="Rho A.M."/>
            <person name="Hwang C.Y."/>
        </authorList>
    </citation>
    <scope>NUCLEOTIDE SEQUENCE [LARGE SCALE GENOMIC DNA]</scope>
    <source>
        <strain evidence="11 12">HL-JVS1</strain>
    </source>
</reference>
<keyword evidence="4 8" id="KW-0317">Glutathione biosynthesis</keyword>
<keyword evidence="3 8" id="KW-0436">Ligase</keyword>
<evidence type="ECO:0000256" key="3">
    <source>
        <dbReference type="ARBA" id="ARBA00022598"/>
    </source>
</evidence>
<comment type="pathway">
    <text evidence="1 8 9">Sulfur metabolism; glutathione biosynthesis; glutathione from L-cysteine and L-glutamate: step 1/2.</text>
</comment>
<evidence type="ECO:0000313" key="12">
    <source>
        <dbReference type="Proteomes" id="UP001239782"/>
    </source>
</evidence>
<dbReference type="GO" id="GO:0005524">
    <property type="term" value="F:ATP binding"/>
    <property type="evidence" value="ECO:0007669"/>
    <property type="project" value="UniProtKB-KW"/>
</dbReference>
<evidence type="ECO:0000256" key="2">
    <source>
        <dbReference type="ARBA" id="ARBA00008772"/>
    </source>
</evidence>
<keyword evidence="5 8" id="KW-0547">Nucleotide-binding</keyword>
<proteinExistence type="inferred from homology"/>
<dbReference type="PANTHER" id="PTHR38761:SF1">
    <property type="entry name" value="GLUTAMATE--CYSTEINE LIGASE"/>
    <property type="match status" value="1"/>
</dbReference>
<evidence type="ECO:0000256" key="6">
    <source>
        <dbReference type="ARBA" id="ARBA00022840"/>
    </source>
</evidence>
<dbReference type="Proteomes" id="UP001239782">
    <property type="component" value="Chromosome"/>
</dbReference>
<keyword evidence="12" id="KW-1185">Reference proteome</keyword>
<dbReference type="GO" id="GO:0005829">
    <property type="term" value="C:cytosol"/>
    <property type="evidence" value="ECO:0007669"/>
    <property type="project" value="TreeGrafter"/>
</dbReference>
<dbReference type="GO" id="GO:0046872">
    <property type="term" value="F:metal ion binding"/>
    <property type="evidence" value="ECO:0007669"/>
    <property type="project" value="TreeGrafter"/>
</dbReference>
<protein>
    <recommendedName>
        <fullName evidence="8">Glutamate--cysteine ligase</fullName>
        <ecNumber evidence="8">6.3.2.2</ecNumber>
    </recommendedName>
    <alternativeName>
        <fullName evidence="8">Gamma-ECS</fullName>
        <shortName evidence="8">GCS</shortName>
    </alternativeName>
    <alternativeName>
        <fullName evidence="8">Gamma-glutamylcysteine synthetase</fullName>
    </alternativeName>
</protein>
<dbReference type="Gene3D" id="3.30.590.20">
    <property type="match status" value="1"/>
</dbReference>
<evidence type="ECO:0000256" key="1">
    <source>
        <dbReference type="ARBA" id="ARBA00005006"/>
    </source>
</evidence>
<dbReference type="KEGG" id="plei:Q9312_06275"/>
<gene>
    <name evidence="8 11" type="primary">gshA</name>
    <name evidence="11" type="ORF">Q9312_06275</name>
</gene>
<comment type="catalytic activity">
    <reaction evidence="7 8 9">
        <text>L-cysteine + L-glutamate + ATP = gamma-L-glutamyl-L-cysteine + ADP + phosphate + H(+)</text>
        <dbReference type="Rhea" id="RHEA:13285"/>
        <dbReference type="ChEBI" id="CHEBI:15378"/>
        <dbReference type="ChEBI" id="CHEBI:29985"/>
        <dbReference type="ChEBI" id="CHEBI:30616"/>
        <dbReference type="ChEBI" id="CHEBI:35235"/>
        <dbReference type="ChEBI" id="CHEBI:43474"/>
        <dbReference type="ChEBI" id="CHEBI:58173"/>
        <dbReference type="ChEBI" id="CHEBI:456216"/>
        <dbReference type="EC" id="6.3.2.2"/>
    </reaction>
</comment>
<dbReference type="GO" id="GO:0004357">
    <property type="term" value="F:glutamate-cysteine ligase activity"/>
    <property type="evidence" value="ECO:0007669"/>
    <property type="project" value="UniProtKB-UniRule"/>
</dbReference>
<name>A0AA51RVZ4_9GAMM</name>
<evidence type="ECO:0000256" key="4">
    <source>
        <dbReference type="ARBA" id="ARBA00022684"/>
    </source>
</evidence>
<comment type="similarity">
    <text evidence="2 8">Belongs to the glutamate--cysteine ligase type 1 family. Type 1 subfamily.</text>
</comment>
<dbReference type="InterPro" id="IPR014746">
    <property type="entry name" value="Gln_synth/guanido_kin_cat_dom"/>
</dbReference>
<dbReference type="EC" id="6.3.2.2" evidence="8"/>
<evidence type="ECO:0000259" key="10">
    <source>
        <dbReference type="Pfam" id="PF04262"/>
    </source>
</evidence>
<dbReference type="EMBL" id="CP133548">
    <property type="protein sequence ID" value="WMS88519.1"/>
    <property type="molecule type" value="Genomic_DNA"/>
</dbReference>
<dbReference type="InterPro" id="IPR006334">
    <property type="entry name" value="Glut_cys_ligase"/>
</dbReference>
<dbReference type="PANTHER" id="PTHR38761">
    <property type="entry name" value="GLUTAMATE--CYSTEINE LIGASE"/>
    <property type="match status" value="1"/>
</dbReference>
<evidence type="ECO:0000256" key="5">
    <source>
        <dbReference type="ARBA" id="ARBA00022741"/>
    </source>
</evidence>
<dbReference type="HAMAP" id="MF_00578">
    <property type="entry name" value="Glu_cys_ligase"/>
    <property type="match status" value="1"/>
</dbReference>
<dbReference type="InterPro" id="IPR007370">
    <property type="entry name" value="Glu_cys_ligase"/>
</dbReference>
<dbReference type="RefSeq" id="WP_309203733.1">
    <property type="nucleotide sequence ID" value="NZ_CP133548.1"/>
</dbReference>
<dbReference type="AlphaFoldDB" id="A0AA51RVZ4"/>
<evidence type="ECO:0000256" key="9">
    <source>
        <dbReference type="RuleBase" id="RU004391"/>
    </source>
</evidence>
<dbReference type="Pfam" id="PF04262">
    <property type="entry name" value="Glu_cys_ligase"/>
    <property type="match status" value="1"/>
</dbReference>
<evidence type="ECO:0000256" key="7">
    <source>
        <dbReference type="ARBA" id="ARBA00048819"/>
    </source>
</evidence>